<feature type="compositionally biased region" description="Polar residues" evidence="12">
    <location>
        <begin position="557"/>
        <end position="569"/>
    </location>
</feature>
<keyword evidence="9" id="KW-0496">Mitochondrion</keyword>
<sequence>MSFILLDTITSVLQILMGQTGSGKEASYWEQIYPLIRMGVLFAVAGYITSMLHNKFQDLISYLKQRVLTTLTISVDNSLFPILIEWLTKHPDLRTTNNYLLLSRFVSKNDYYTNTDDESTVSIKKPLLNDNLRRNKQGEMARLYFSIGYGQHTFQYQNTNVWLDYKQENSNNKVSVRIGRYSESIKRETLTFEVYGKKKTFFRDLILEVVNLKKLIEKQATTIYVMDQWAESWDKDTSNTKPIKMDFVILPEGNSDGIVDDCKKFLKRQKVYERLGIPFRRGYLFYGPPGCGKTTTVRALAGELNIPICIMSLSNGELNDDGLLNLINKAPRPCIMLLEDVDSCFVQREASEKKDQNRVSFSGLLNCLDGIGSQEGRLFFLTTNHIDRLSPALIRPGRVDQKIFFPLAQKPQTERLFLKFYKNETKLAKQFAELIPEEEISIAMIQQHFLRYLQKPKECIENYQELLNELKEVKKLEQLAKEEEERKKKEQEEKKKKEDEEKKKKEDEEKKKKEEEEKKKKKDEEEKKKKEDEEEKKKKEGEGKKKKEEEEKKKVEIQNNNDENLNANFQKEKEKNN</sequence>
<evidence type="ECO:0000313" key="16">
    <source>
        <dbReference type="Proteomes" id="UP001150062"/>
    </source>
</evidence>
<proteinExistence type="inferred from homology"/>
<name>A0ABQ8XPW9_9EUKA</name>
<keyword evidence="7" id="KW-0067">ATP-binding</keyword>
<keyword evidence="6" id="KW-0378">Hydrolase</keyword>
<keyword evidence="3" id="KW-0812">Transmembrane</keyword>
<keyword evidence="10" id="KW-0472">Membrane</keyword>
<comment type="caution">
    <text evidence="15">The sequence shown here is derived from an EMBL/GenBank/DDBJ whole genome shotgun (WGS) entry which is preliminary data.</text>
</comment>
<comment type="catalytic activity">
    <reaction evidence="11">
        <text>ATP + H2O = ADP + phosphate + H(+)</text>
        <dbReference type="Rhea" id="RHEA:13065"/>
        <dbReference type="ChEBI" id="CHEBI:15377"/>
        <dbReference type="ChEBI" id="CHEBI:15378"/>
        <dbReference type="ChEBI" id="CHEBI:30616"/>
        <dbReference type="ChEBI" id="CHEBI:43474"/>
        <dbReference type="ChEBI" id="CHEBI:456216"/>
    </reaction>
    <physiologicalReaction direction="left-to-right" evidence="11">
        <dbReference type="Rhea" id="RHEA:13066"/>
    </physiologicalReaction>
</comment>
<feature type="compositionally biased region" description="Basic and acidic residues" evidence="12">
    <location>
        <begin position="485"/>
        <end position="556"/>
    </location>
</feature>
<evidence type="ECO:0000256" key="11">
    <source>
        <dbReference type="ARBA" id="ARBA00048778"/>
    </source>
</evidence>
<evidence type="ECO:0000256" key="7">
    <source>
        <dbReference type="ARBA" id="ARBA00022840"/>
    </source>
</evidence>
<dbReference type="InterPro" id="IPR014851">
    <property type="entry name" value="BCS1_N"/>
</dbReference>
<dbReference type="Pfam" id="PF00004">
    <property type="entry name" value="AAA"/>
    <property type="match status" value="1"/>
</dbReference>
<evidence type="ECO:0000256" key="5">
    <source>
        <dbReference type="ARBA" id="ARBA00022792"/>
    </source>
</evidence>
<evidence type="ECO:0000256" key="12">
    <source>
        <dbReference type="SAM" id="MobiDB-lite"/>
    </source>
</evidence>
<dbReference type="Gene3D" id="3.40.50.300">
    <property type="entry name" value="P-loop containing nucleotide triphosphate hydrolases"/>
    <property type="match status" value="1"/>
</dbReference>
<dbReference type="Pfam" id="PF08740">
    <property type="entry name" value="BCS1_N"/>
    <property type="match status" value="1"/>
</dbReference>
<evidence type="ECO:0000259" key="13">
    <source>
        <dbReference type="SMART" id="SM00382"/>
    </source>
</evidence>
<keyword evidence="8" id="KW-1133">Transmembrane helix</keyword>
<evidence type="ECO:0000259" key="14">
    <source>
        <dbReference type="SMART" id="SM01024"/>
    </source>
</evidence>
<dbReference type="InterPro" id="IPR057495">
    <property type="entry name" value="AAA_lid_BCS1"/>
</dbReference>
<dbReference type="InterPro" id="IPR050747">
    <property type="entry name" value="Mitochondrial_chaperone_BCS1"/>
</dbReference>
<evidence type="ECO:0000256" key="9">
    <source>
        <dbReference type="ARBA" id="ARBA00023128"/>
    </source>
</evidence>
<keyword evidence="4" id="KW-0547">Nucleotide-binding</keyword>
<evidence type="ECO:0000256" key="1">
    <source>
        <dbReference type="ARBA" id="ARBA00004434"/>
    </source>
</evidence>
<dbReference type="InterPro" id="IPR027417">
    <property type="entry name" value="P-loop_NTPase"/>
</dbReference>
<accession>A0ABQ8XPW9</accession>
<dbReference type="Pfam" id="PF25426">
    <property type="entry name" value="AAA_lid_BCS1"/>
    <property type="match status" value="1"/>
</dbReference>
<reference evidence="15" key="1">
    <citation type="submission" date="2022-08" db="EMBL/GenBank/DDBJ databases">
        <title>Novel sulfate-reducing endosymbionts in the free-living metamonad Anaeramoeba.</title>
        <authorList>
            <person name="Jerlstrom-Hultqvist J."/>
            <person name="Cepicka I."/>
            <person name="Gallot-Lavallee L."/>
            <person name="Salas-Leiva D."/>
            <person name="Curtis B.A."/>
            <person name="Zahonova K."/>
            <person name="Pipaliya S."/>
            <person name="Dacks J."/>
            <person name="Roger A.J."/>
        </authorList>
    </citation>
    <scope>NUCLEOTIDE SEQUENCE</scope>
    <source>
        <strain evidence="15">Schooner1</strain>
    </source>
</reference>
<feature type="domain" description="AAA+ ATPase" evidence="13">
    <location>
        <begin position="279"/>
        <end position="409"/>
    </location>
</feature>
<comment type="similarity">
    <text evidence="2">Belongs to the AAA ATPase family. BCS1 subfamily.</text>
</comment>
<dbReference type="SUPFAM" id="SSF52540">
    <property type="entry name" value="P-loop containing nucleoside triphosphate hydrolases"/>
    <property type="match status" value="1"/>
</dbReference>
<protein>
    <submittedName>
        <fullName evidence="15">Atpase</fullName>
    </submittedName>
</protein>
<dbReference type="Proteomes" id="UP001150062">
    <property type="component" value="Unassembled WGS sequence"/>
</dbReference>
<comment type="subcellular location">
    <subcellularLocation>
        <location evidence="1">Mitochondrion inner membrane</location>
        <topology evidence="1">Single-pass membrane protein</topology>
    </subcellularLocation>
</comment>
<dbReference type="InterPro" id="IPR003593">
    <property type="entry name" value="AAA+_ATPase"/>
</dbReference>
<dbReference type="InterPro" id="IPR003959">
    <property type="entry name" value="ATPase_AAA_core"/>
</dbReference>
<dbReference type="SMART" id="SM01024">
    <property type="entry name" value="BCS1_N"/>
    <property type="match status" value="1"/>
</dbReference>
<evidence type="ECO:0000256" key="6">
    <source>
        <dbReference type="ARBA" id="ARBA00022801"/>
    </source>
</evidence>
<keyword evidence="5" id="KW-0999">Mitochondrion inner membrane</keyword>
<evidence type="ECO:0000256" key="3">
    <source>
        <dbReference type="ARBA" id="ARBA00022692"/>
    </source>
</evidence>
<evidence type="ECO:0000313" key="15">
    <source>
        <dbReference type="EMBL" id="KAJ6233414.1"/>
    </source>
</evidence>
<gene>
    <name evidence="15" type="ORF">M0813_29718</name>
</gene>
<evidence type="ECO:0000256" key="2">
    <source>
        <dbReference type="ARBA" id="ARBA00007448"/>
    </source>
</evidence>
<feature type="region of interest" description="Disordered" evidence="12">
    <location>
        <begin position="485"/>
        <end position="577"/>
    </location>
</feature>
<dbReference type="EMBL" id="JAOAOG010000276">
    <property type="protein sequence ID" value="KAJ6233414.1"/>
    <property type="molecule type" value="Genomic_DNA"/>
</dbReference>
<evidence type="ECO:0000256" key="4">
    <source>
        <dbReference type="ARBA" id="ARBA00022741"/>
    </source>
</evidence>
<feature type="domain" description="BCS1 N-terminal" evidence="14">
    <location>
        <begin position="43"/>
        <end position="238"/>
    </location>
</feature>
<organism evidence="15 16">
    <name type="scientific">Anaeramoeba flamelloides</name>
    <dbReference type="NCBI Taxonomy" id="1746091"/>
    <lineage>
        <taxon>Eukaryota</taxon>
        <taxon>Metamonada</taxon>
        <taxon>Anaeramoebidae</taxon>
        <taxon>Anaeramoeba</taxon>
    </lineage>
</organism>
<evidence type="ECO:0000256" key="10">
    <source>
        <dbReference type="ARBA" id="ARBA00023136"/>
    </source>
</evidence>
<dbReference type="CDD" id="cd19510">
    <property type="entry name" value="RecA-like_BCS1"/>
    <property type="match status" value="1"/>
</dbReference>
<dbReference type="PANTHER" id="PTHR23070">
    <property type="entry name" value="BCS1 AAA-TYPE ATPASE"/>
    <property type="match status" value="1"/>
</dbReference>
<dbReference type="SMART" id="SM00382">
    <property type="entry name" value="AAA"/>
    <property type="match status" value="1"/>
</dbReference>
<evidence type="ECO:0000256" key="8">
    <source>
        <dbReference type="ARBA" id="ARBA00022989"/>
    </source>
</evidence>
<keyword evidence="16" id="KW-1185">Reference proteome</keyword>